<keyword evidence="1" id="KW-0175">Coiled coil</keyword>
<feature type="coiled-coil region" evidence="1">
    <location>
        <begin position="2"/>
        <end position="29"/>
    </location>
</feature>
<evidence type="ECO:0000256" key="1">
    <source>
        <dbReference type="SAM" id="Coils"/>
    </source>
</evidence>
<reference evidence="3" key="1">
    <citation type="submission" date="2019-08" db="EMBL/GenBank/DDBJ databases">
        <authorList>
            <person name="Kucharzyk K."/>
            <person name="Murdoch R.W."/>
            <person name="Higgins S."/>
            <person name="Loffler F."/>
        </authorList>
    </citation>
    <scope>NUCLEOTIDE SEQUENCE</scope>
</reference>
<feature type="region of interest" description="Disordered" evidence="2">
    <location>
        <begin position="56"/>
        <end position="75"/>
    </location>
</feature>
<name>A0A644XPH0_9ZZZZ</name>
<accession>A0A644XPH0</accession>
<organism evidence="3">
    <name type="scientific">bioreactor metagenome</name>
    <dbReference type="NCBI Taxonomy" id="1076179"/>
    <lineage>
        <taxon>unclassified sequences</taxon>
        <taxon>metagenomes</taxon>
        <taxon>ecological metagenomes</taxon>
    </lineage>
</organism>
<dbReference type="EMBL" id="VSSQ01002920">
    <property type="protein sequence ID" value="MPM18102.1"/>
    <property type="molecule type" value="Genomic_DNA"/>
</dbReference>
<gene>
    <name evidence="3" type="ORF">SDC9_64508</name>
</gene>
<proteinExistence type="predicted"/>
<dbReference type="AlphaFoldDB" id="A0A644XPH0"/>
<protein>
    <submittedName>
        <fullName evidence="3">Uncharacterized protein</fullName>
    </submittedName>
</protein>
<comment type="caution">
    <text evidence="3">The sequence shown here is derived from an EMBL/GenBank/DDBJ whole genome shotgun (WGS) entry which is preliminary data.</text>
</comment>
<evidence type="ECO:0000256" key="2">
    <source>
        <dbReference type="SAM" id="MobiDB-lite"/>
    </source>
</evidence>
<evidence type="ECO:0000313" key="3">
    <source>
        <dbReference type="EMBL" id="MPM18102.1"/>
    </source>
</evidence>
<feature type="compositionally biased region" description="Basic residues" evidence="2">
    <location>
        <begin position="66"/>
        <end position="75"/>
    </location>
</feature>
<sequence>MFGKKAKRIAELERELEECQAMRNTFEFSLIRAREGMDEETNAFFRAHPVYVEPEQMADTGTTRAMAKKPSKKAK</sequence>